<reference evidence="1" key="1">
    <citation type="submission" date="2014-11" db="EMBL/GenBank/DDBJ databases">
        <authorList>
            <person name="Amaro Gonzalez C."/>
        </authorList>
    </citation>
    <scope>NUCLEOTIDE SEQUENCE</scope>
</reference>
<dbReference type="EMBL" id="GBXM01027444">
    <property type="protein sequence ID" value="JAH81133.1"/>
    <property type="molecule type" value="Transcribed_RNA"/>
</dbReference>
<name>A0A0E9VV23_ANGAN</name>
<reference evidence="1" key="2">
    <citation type="journal article" date="2015" name="Fish Shellfish Immunol.">
        <title>Early steps in the European eel (Anguilla anguilla)-Vibrio vulnificus interaction in the gills: Role of the RtxA13 toxin.</title>
        <authorList>
            <person name="Callol A."/>
            <person name="Pajuelo D."/>
            <person name="Ebbesson L."/>
            <person name="Teles M."/>
            <person name="MacKenzie S."/>
            <person name="Amaro C."/>
        </authorList>
    </citation>
    <scope>NUCLEOTIDE SEQUENCE</scope>
</reference>
<accession>A0A0E9VV23</accession>
<evidence type="ECO:0000313" key="1">
    <source>
        <dbReference type="EMBL" id="JAH81133.1"/>
    </source>
</evidence>
<proteinExistence type="predicted"/>
<dbReference type="AlphaFoldDB" id="A0A0E9VV23"/>
<protein>
    <submittedName>
        <fullName evidence="1">Uncharacterized protein</fullName>
    </submittedName>
</protein>
<sequence length="19" mass="2316">MAFQRLKHEQTKNVGADRW</sequence>
<organism evidence="1">
    <name type="scientific">Anguilla anguilla</name>
    <name type="common">European freshwater eel</name>
    <name type="synonym">Muraena anguilla</name>
    <dbReference type="NCBI Taxonomy" id="7936"/>
    <lineage>
        <taxon>Eukaryota</taxon>
        <taxon>Metazoa</taxon>
        <taxon>Chordata</taxon>
        <taxon>Craniata</taxon>
        <taxon>Vertebrata</taxon>
        <taxon>Euteleostomi</taxon>
        <taxon>Actinopterygii</taxon>
        <taxon>Neopterygii</taxon>
        <taxon>Teleostei</taxon>
        <taxon>Anguilliformes</taxon>
        <taxon>Anguillidae</taxon>
        <taxon>Anguilla</taxon>
    </lineage>
</organism>